<dbReference type="GO" id="GO:0005886">
    <property type="term" value="C:plasma membrane"/>
    <property type="evidence" value="ECO:0007669"/>
    <property type="project" value="TreeGrafter"/>
</dbReference>
<dbReference type="VEuPathDB" id="FungiDB:ATCC64974_87300"/>
<dbReference type="EMBL" id="BCMY01000007">
    <property type="protein sequence ID" value="GAQ41979.1"/>
    <property type="molecule type" value="Genomic_DNA"/>
</dbReference>
<dbReference type="OMA" id="SGPMSDW"/>
<dbReference type="InterPro" id="IPR011701">
    <property type="entry name" value="MFS"/>
</dbReference>
<evidence type="ECO:0000313" key="8">
    <source>
        <dbReference type="Proteomes" id="UP000068243"/>
    </source>
</evidence>
<feature type="compositionally biased region" description="Polar residues" evidence="5">
    <location>
        <begin position="38"/>
        <end position="52"/>
    </location>
</feature>
<dbReference type="SUPFAM" id="SSF103473">
    <property type="entry name" value="MFS general substrate transporter"/>
    <property type="match status" value="1"/>
</dbReference>
<comment type="caution">
    <text evidence="7">The sequence shown here is derived from an EMBL/GenBank/DDBJ whole genome shotgun (WGS) entry which is preliminary data.</text>
</comment>
<feature type="transmembrane region" description="Helical" evidence="6">
    <location>
        <begin position="291"/>
        <end position="310"/>
    </location>
</feature>
<feature type="transmembrane region" description="Helical" evidence="6">
    <location>
        <begin position="227"/>
        <end position="246"/>
    </location>
</feature>
<evidence type="ECO:0000256" key="6">
    <source>
        <dbReference type="SAM" id="Phobius"/>
    </source>
</evidence>
<evidence type="ECO:0000256" key="5">
    <source>
        <dbReference type="SAM" id="MobiDB-lite"/>
    </source>
</evidence>
<feature type="region of interest" description="Disordered" evidence="5">
    <location>
        <begin position="1"/>
        <end position="52"/>
    </location>
</feature>
<evidence type="ECO:0000256" key="2">
    <source>
        <dbReference type="ARBA" id="ARBA00022692"/>
    </source>
</evidence>
<feature type="transmembrane region" description="Helical" evidence="6">
    <location>
        <begin position="64"/>
        <end position="85"/>
    </location>
</feature>
<sequence length="494" mass="55192">MTEEVSMGTDMARSDTLKKNGHEEVYLENVSPTPPDQQPNRSSWTDTSPTNPQNWPVWKKNAQILMVAFHSMAATFMAAGIIPAYDIMAERYNVTVPQASYLTSVQVRDIVTSSSLDSVNSFPFYIERIARLTSIIHTDLALRNLSPFLETYYLYLRTIPCFPVFGPWKYAVLISPPIGIGSGVITELCEPEKRAQKLGWWTLMLTLGTPGGPFIMGFVTKRIGFEWIYWIFAMMNFGQFIAYLLLGEETLYIPTDGGPSDAVVARSRFVQKFIPRRINPRPLKIREFIEPLLLFCYGNIALVVEMPIAFGKKFDFDSQQIGLQFIAIIIGCVLGEQLSGPMSDRFLQVMHKRRGYHRPADRLWLSYIGIATVIAGLLVWGFQLQKATSWNVTPCVGAAIASFGNQIITTILISFAIDSYKEASTSIGVCINVFRHVYGFIGPFYFPDMFETLGLGGAAGVMCAIIGVCALLPIIAIHFVATRADQKMQDDVTD</sequence>
<protein>
    <submittedName>
        <fullName evidence="7">MFS transporter</fullName>
    </submittedName>
</protein>
<dbReference type="Gene3D" id="1.20.1250.20">
    <property type="entry name" value="MFS general substrate transporter like domains"/>
    <property type="match status" value="1"/>
</dbReference>
<evidence type="ECO:0000313" key="7">
    <source>
        <dbReference type="EMBL" id="GAQ41979.1"/>
    </source>
</evidence>
<dbReference type="PANTHER" id="PTHR23502">
    <property type="entry name" value="MAJOR FACILITATOR SUPERFAMILY"/>
    <property type="match status" value="1"/>
</dbReference>
<organism evidence="7 8">
    <name type="scientific">Aspergillus niger</name>
    <dbReference type="NCBI Taxonomy" id="5061"/>
    <lineage>
        <taxon>Eukaryota</taxon>
        <taxon>Fungi</taxon>
        <taxon>Dikarya</taxon>
        <taxon>Ascomycota</taxon>
        <taxon>Pezizomycotina</taxon>
        <taxon>Eurotiomycetes</taxon>
        <taxon>Eurotiomycetidae</taxon>
        <taxon>Eurotiales</taxon>
        <taxon>Aspergillaceae</taxon>
        <taxon>Aspergillus</taxon>
        <taxon>Aspergillus subgen. Circumdati</taxon>
    </lineage>
</organism>
<dbReference type="VEuPathDB" id="FungiDB:An11g00380"/>
<feature type="transmembrane region" description="Helical" evidence="6">
    <location>
        <begin position="458"/>
        <end position="481"/>
    </location>
</feature>
<evidence type="ECO:0000256" key="3">
    <source>
        <dbReference type="ARBA" id="ARBA00022989"/>
    </source>
</evidence>
<proteinExistence type="predicted"/>
<gene>
    <name evidence="7" type="ORF">ABL_04640</name>
</gene>
<name>A0A100IIR1_ASPNG</name>
<reference evidence="8" key="1">
    <citation type="journal article" date="2016" name="Genome Announc.">
        <title>Draft genome sequence of Aspergillus niger strain An76.</title>
        <authorList>
            <person name="Gong W."/>
            <person name="Cheng Z."/>
            <person name="Zhang H."/>
            <person name="Liu L."/>
            <person name="Gao P."/>
            <person name="Wang L."/>
        </authorList>
    </citation>
    <scope>NUCLEOTIDE SEQUENCE [LARGE SCALE GENOMIC DNA]</scope>
    <source>
        <strain evidence="8">An76</strain>
    </source>
</reference>
<dbReference type="PANTHER" id="PTHR23502:SF2">
    <property type="entry name" value="TRANSPORTER, PUTATIVE (AFU_ORTHOLOGUE AFUA_2G08910)-RELATED"/>
    <property type="match status" value="1"/>
</dbReference>
<feature type="transmembrane region" description="Helical" evidence="6">
    <location>
        <begin position="429"/>
        <end position="446"/>
    </location>
</feature>
<dbReference type="InterPro" id="IPR036259">
    <property type="entry name" value="MFS_trans_sf"/>
</dbReference>
<comment type="subcellular location">
    <subcellularLocation>
        <location evidence="1">Membrane</location>
        <topology evidence="1">Multi-pass membrane protein</topology>
    </subcellularLocation>
</comment>
<evidence type="ECO:0000256" key="4">
    <source>
        <dbReference type="ARBA" id="ARBA00023136"/>
    </source>
</evidence>
<keyword evidence="4 6" id="KW-0472">Membrane</keyword>
<keyword evidence="3 6" id="KW-1133">Transmembrane helix</keyword>
<dbReference type="VEuPathDB" id="FungiDB:ASPNIDRAFT2_1159899"/>
<dbReference type="OrthoDB" id="268400at2759"/>
<feature type="transmembrane region" description="Helical" evidence="6">
    <location>
        <begin position="396"/>
        <end position="417"/>
    </location>
</feature>
<feature type="compositionally biased region" description="Basic and acidic residues" evidence="5">
    <location>
        <begin position="12"/>
        <end position="25"/>
    </location>
</feature>
<dbReference type="AlphaFoldDB" id="A0A100IIR1"/>
<keyword evidence="2 6" id="KW-0812">Transmembrane</keyword>
<accession>A0A100IIR1</accession>
<feature type="transmembrane region" description="Helical" evidence="6">
    <location>
        <begin position="198"/>
        <end position="215"/>
    </location>
</feature>
<evidence type="ECO:0000256" key="1">
    <source>
        <dbReference type="ARBA" id="ARBA00004141"/>
    </source>
</evidence>
<feature type="transmembrane region" description="Helical" evidence="6">
    <location>
        <begin position="363"/>
        <end position="384"/>
    </location>
</feature>
<dbReference type="Pfam" id="PF07690">
    <property type="entry name" value="MFS_1"/>
    <property type="match status" value="1"/>
</dbReference>
<feature type="transmembrane region" description="Helical" evidence="6">
    <location>
        <begin position="322"/>
        <end position="342"/>
    </location>
</feature>
<dbReference type="Proteomes" id="UP000068243">
    <property type="component" value="Unassembled WGS sequence"/>
</dbReference>
<dbReference type="GO" id="GO:0022857">
    <property type="term" value="F:transmembrane transporter activity"/>
    <property type="evidence" value="ECO:0007669"/>
    <property type="project" value="InterPro"/>
</dbReference>
<dbReference type="VEuPathDB" id="FungiDB:M747DRAFT_359622"/>